<dbReference type="AlphaFoldDB" id="A0A378X534"/>
<dbReference type="Pfam" id="PF13830">
    <property type="entry name" value="DUF4192"/>
    <property type="match status" value="1"/>
</dbReference>
<name>A0A378X534_9NOCA</name>
<sequence length="358" mass="37702">MYRDSPDSGQRLHLPQLRLGTPGDLVAAIPALLGFTPHDSLLFVVLAPVSRAIDCIGRVNLTMPDDNLSAKLDDLVGLCLHAQSSEVLMIVVCGPAYTLDETALPTYRELAGKVSAYLHSHGICLRSAWATAEITPAGRWWSLFDDTVGDVSDPQSSPVAVRSVVAGRPIHSTRDDLDAIVAPDVSMSHDVGAVLAQCRTNRPDLDDDSPQARAATARDIERLLAAIEAVAAGETLTAADLAEAVTALHVPLVRDCMRDLVHTPLDAAANQLWAILTRAVPGPDRAEPALLLAYWAYVHGEGIVAGIALDVALQAVPTHSLAQLLSQALRSGIPPAAIAKLGATARQTASELGIALPA</sequence>
<dbReference type="EMBL" id="UGRU01000001">
    <property type="protein sequence ID" value="SUA48706.1"/>
    <property type="molecule type" value="Genomic_DNA"/>
</dbReference>
<gene>
    <name evidence="1" type="ORF">NCTC13184_07261</name>
</gene>
<organism evidence="1 2">
    <name type="scientific">Nocardia africana</name>
    <dbReference type="NCBI Taxonomy" id="134964"/>
    <lineage>
        <taxon>Bacteria</taxon>
        <taxon>Bacillati</taxon>
        <taxon>Actinomycetota</taxon>
        <taxon>Actinomycetes</taxon>
        <taxon>Mycobacteriales</taxon>
        <taxon>Nocardiaceae</taxon>
        <taxon>Nocardia</taxon>
    </lineage>
</organism>
<protein>
    <recommendedName>
        <fullName evidence="3">DUF4192 domain-containing protein</fullName>
    </recommendedName>
</protein>
<dbReference type="Proteomes" id="UP000255082">
    <property type="component" value="Unassembled WGS sequence"/>
</dbReference>
<accession>A0A378X534</accession>
<evidence type="ECO:0008006" key="3">
    <source>
        <dbReference type="Google" id="ProtNLM"/>
    </source>
</evidence>
<proteinExistence type="predicted"/>
<reference evidence="1 2" key="1">
    <citation type="submission" date="2018-06" db="EMBL/GenBank/DDBJ databases">
        <authorList>
            <consortium name="Pathogen Informatics"/>
            <person name="Doyle S."/>
        </authorList>
    </citation>
    <scope>NUCLEOTIDE SEQUENCE [LARGE SCALE GENOMIC DNA]</scope>
    <source>
        <strain evidence="1 2">NCTC13184</strain>
    </source>
</reference>
<evidence type="ECO:0000313" key="2">
    <source>
        <dbReference type="Proteomes" id="UP000255082"/>
    </source>
</evidence>
<dbReference type="InterPro" id="IPR025447">
    <property type="entry name" value="DUF4192"/>
</dbReference>
<evidence type="ECO:0000313" key="1">
    <source>
        <dbReference type="EMBL" id="SUA48706.1"/>
    </source>
</evidence>